<gene>
    <name evidence="6" type="ORF">FuraDRAFT_2183</name>
</gene>
<dbReference type="PRINTS" id="PR00039">
    <property type="entry name" value="HTHLYSR"/>
</dbReference>
<keyword evidence="2" id="KW-0805">Transcription regulation</keyword>
<evidence type="ECO:0000256" key="2">
    <source>
        <dbReference type="ARBA" id="ARBA00023015"/>
    </source>
</evidence>
<dbReference type="AlphaFoldDB" id="B9Z498"/>
<dbReference type="RefSeq" id="WP_008954203.1">
    <property type="nucleotide sequence ID" value="NZ_ACIS01000005.1"/>
</dbReference>
<dbReference type="CDD" id="cd08432">
    <property type="entry name" value="PBP2_GcdR_TrpI_HvrB_AmpR_like"/>
    <property type="match status" value="1"/>
</dbReference>
<evidence type="ECO:0000259" key="5">
    <source>
        <dbReference type="PROSITE" id="PS50931"/>
    </source>
</evidence>
<keyword evidence="3" id="KW-0238">DNA-binding</keyword>
<dbReference type="InterPro" id="IPR005119">
    <property type="entry name" value="LysR_subst-bd"/>
</dbReference>
<dbReference type="InterPro" id="IPR000847">
    <property type="entry name" value="LysR_HTH_N"/>
</dbReference>
<dbReference type="InterPro" id="IPR036390">
    <property type="entry name" value="WH_DNA-bd_sf"/>
</dbReference>
<accession>B9Z498</accession>
<evidence type="ECO:0000256" key="1">
    <source>
        <dbReference type="ARBA" id="ARBA00009437"/>
    </source>
</evidence>
<dbReference type="SUPFAM" id="SSF53850">
    <property type="entry name" value="Periplasmic binding protein-like II"/>
    <property type="match status" value="1"/>
</dbReference>
<dbReference type="InterPro" id="IPR017786">
    <property type="entry name" value="TF_choline_sulphate-util"/>
</dbReference>
<evidence type="ECO:0000256" key="4">
    <source>
        <dbReference type="ARBA" id="ARBA00023163"/>
    </source>
</evidence>
<protein>
    <submittedName>
        <fullName evidence="6">Transcriptional regulator, LysR family</fullName>
    </submittedName>
</protein>
<keyword evidence="7" id="KW-1185">Reference proteome</keyword>
<dbReference type="Proteomes" id="UP000003165">
    <property type="component" value="Unassembled WGS sequence"/>
</dbReference>
<dbReference type="Gene3D" id="3.40.190.10">
    <property type="entry name" value="Periplasmic binding protein-like II"/>
    <property type="match status" value="2"/>
</dbReference>
<dbReference type="eggNOG" id="COG0583">
    <property type="taxonomic scope" value="Bacteria"/>
</dbReference>
<feature type="domain" description="HTH lysR-type" evidence="5">
    <location>
        <begin position="13"/>
        <end position="65"/>
    </location>
</feature>
<dbReference type="GO" id="GO:0043565">
    <property type="term" value="F:sequence-specific DNA binding"/>
    <property type="evidence" value="ECO:0007669"/>
    <property type="project" value="TreeGrafter"/>
</dbReference>
<dbReference type="InterPro" id="IPR058163">
    <property type="entry name" value="LysR-type_TF_proteobact-type"/>
</dbReference>
<dbReference type="GO" id="GO:0003700">
    <property type="term" value="F:DNA-binding transcription factor activity"/>
    <property type="evidence" value="ECO:0007669"/>
    <property type="project" value="InterPro"/>
</dbReference>
<dbReference type="Gene3D" id="1.10.10.10">
    <property type="entry name" value="Winged helix-like DNA-binding domain superfamily/Winged helix DNA-binding domain"/>
    <property type="match status" value="1"/>
</dbReference>
<organism evidence="6 7">
    <name type="scientific">Pseudogulbenkiania ferrooxidans 2002</name>
    <dbReference type="NCBI Taxonomy" id="279714"/>
    <lineage>
        <taxon>Bacteria</taxon>
        <taxon>Pseudomonadati</taxon>
        <taxon>Pseudomonadota</taxon>
        <taxon>Betaproteobacteria</taxon>
        <taxon>Neisseriales</taxon>
        <taxon>Chromobacteriaceae</taxon>
        <taxon>Pseudogulbenkiania</taxon>
    </lineage>
</organism>
<evidence type="ECO:0000313" key="6">
    <source>
        <dbReference type="EMBL" id="EEG08675.1"/>
    </source>
</evidence>
<sequence>MAKPSRLPALHTLLYFEAAARHLNFTAAAAELGSTQPAVSLRVGQLESELGVPLFTRRHRGVSLTADGARLFEAVRQGLDLIGEVTGEILARRRQPLLTLATDFGFAAYWLMPRLPALREEMPELEVRIITSQQAIDLRDEVIDVAIAFGEGHWPGCVAEKLLPESVVPVCSPSFLAASDWRRETIPWAEVPLLHLERPTPARWMDWPDWFQRHRLPDHHPGHDLTFNNYPLVLQAAMSGQGVALGWLPLVQDLLAGGQLVSLVDAPITTPRGYFLVLRESTRLTGVIGRFRRWAREVCANGTQEQAGPGGTSA</sequence>
<dbReference type="PANTHER" id="PTHR30537:SF26">
    <property type="entry name" value="GLYCINE CLEAVAGE SYSTEM TRANSCRIPTIONAL ACTIVATOR"/>
    <property type="match status" value="1"/>
</dbReference>
<dbReference type="GO" id="GO:0006351">
    <property type="term" value="P:DNA-templated transcription"/>
    <property type="evidence" value="ECO:0007669"/>
    <property type="project" value="TreeGrafter"/>
</dbReference>
<dbReference type="FunFam" id="1.10.10.10:FF:000001">
    <property type="entry name" value="LysR family transcriptional regulator"/>
    <property type="match status" value="1"/>
</dbReference>
<dbReference type="EMBL" id="ACIS01000005">
    <property type="protein sequence ID" value="EEG08675.1"/>
    <property type="molecule type" value="Genomic_DNA"/>
</dbReference>
<dbReference type="NCBIfam" id="TIGR03418">
    <property type="entry name" value="chol_sulf_TF"/>
    <property type="match status" value="1"/>
</dbReference>
<dbReference type="Pfam" id="PF00126">
    <property type="entry name" value="HTH_1"/>
    <property type="match status" value="1"/>
</dbReference>
<reference evidence="6 7" key="1">
    <citation type="submission" date="2009-02" db="EMBL/GenBank/DDBJ databases">
        <title>Sequencing of the draft genome and assembly of Lutiella nitroferrum 2002.</title>
        <authorList>
            <consortium name="US DOE Joint Genome Institute (JGI-PGF)"/>
            <person name="Lucas S."/>
            <person name="Copeland A."/>
            <person name="Lapidus A."/>
            <person name="Glavina del Rio T."/>
            <person name="Tice H."/>
            <person name="Bruce D."/>
            <person name="Goodwin L."/>
            <person name="Pitluck S."/>
            <person name="Larimer F."/>
            <person name="Land M.L."/>
            <person name="Hauser L."/>
            <person name="Coates J.D."/>
        </authorList>
    </citation>
    <scope>NUCLEOTIDE SEQUENCE [LARGE SCALE GENOMIC DNA]</scope>
    <source>
        <strain evidence="6 7">2002</strain>
    </source>
</reference>
<dbReference type="PANTHER" id="PTHR30537">
    <property type="entry name" value="HTH-TYPE TRANSCRIPTIONAL REGULATOR"/>
    <property type="match status" value="1"/>
</dbReference>
<dbReference type="PROSITE" id="PS50931">
    <property type="entry name" value="HTH_LYSR"/>
    <property type="match status" value="1"/>
</dbReference>
<keyword evidence="4" id="KW-0804">Transcription</keyword>
<comment type="similarity">
    <text evidence="1">Belongs to the LysR transcriptional regulatory family.</text>
</comment>
<proteinExistence type="inferred from homology"/>
<dbReference type="SUPFAM" id="SSF46785">
    <property type="entry name" value="Winged helix' DNA-binding domain"/>
    <property type="match status" value="1"/>
</dbReference>
<evidence type="ECO:0000313" key="7">
    <source>
        <dbReference type="Proteomes" id="UP000003165"/>
    </source>
</evidence>
<name>B9Z498_9NEIS</name>
<evidence type="ECO:0000256" key="3">
    <source>
        <dbReference type="ARBA" id="ARBA00023125"/>
    </source>
</evidence>
<dbReference type="Pfam" id="PF03466">
    <property type="entry name" value="LysR_substrate"/>
    <property type="match status" value="1"/>
</dbReference>
<comment type="caution">
    <text evidence="6">The sequence shown here is derived from an EMBL/GenBank/DDBJ whole genome shotgun (WGS) entry which is preliminary data.</text>
</comment>
<dbReference type="InterPro" id="IPR036388">
    <property type="entry name" value="WH-like_DNA-bd_sf"/>
</dbReference>